<sequence>MAHVHRIVLAAGPPRARIPRARLASGGRGPPRERATDPRGLGPRYLELRFSRAVRLCGTVQYIVATVSGLGPALRAGAQERQPSLAPPPLFKTPPQAAWPLPVPAHTPVLAPPHQSPPIPHPA</sequence>
<comment type="caution">
    <text evidence="2">The sequence shown here is derived from an EMBL/GenBank/DDBJ whole genome shotgun (WGS) entry which is preliminary data.</text>
</comment>
<evidence type="ECO:0000256" key="1">
    <source>
        <dbReference type="SAM" id="MobiDB-lite"/>
    </source>
</evidence>
<dbReference type="EMBL" id="JASSZA010000019">
    <property type="protein sequence ID" value="KAK2087700.1"/>
    <property type="molecule type" value="Genomic_DNA"/>
</dbReference>
<gene>
    <name evidence="2" type="ORF">P7K49_033607</name>
</gene>
<protein>
    <submittedName>
        <fullName evidence="2">Uncharacterized protein</fullName>
    </submittedName>
</protein>
<feature type="region of interest" description="Disordered" evidence="1">
    <location>
        <begin position="76"/>
        <end position="123"/>
    </location>
</feature>
<evidence type="ECO:0000313" key="3">
    <source>
        <dbReference type="Proteomes" id="UP001266305"/>
    </source>
</evidence>
<accession>A0ABQ9TT48</accession>
<dbReference type="Proteomes" id="UP001266305">
    <property type="component" value="Unassembled WGS sequence"/>
</dbReference>
<name>A0ABQ9TT48_SAGOE</name>
<feature type="region of interest" description="Disordered" evidence="1">
    <location>
        <begin position="18"/>
        <end position="42"/>
    </location>
</feature>
<organism evidence="2 3">
    <name type="scientific">Saguinus oedipus</name>
    <name type="common">Cotton-top tamarin</name>
    <name type="synonym">Oedipomidas oedipus</name>
    <dbReference type="NCBI Taxonomy" id="9490"/>
    <lineage>
        <taxon>Eukaryota</taxon>
        <taxon>Metazoa</taxon>
        <taxon>Chordata</taxon>
        <taxon>Craniata</taxon>
        <taxon>Vertebrata</taxon>
        <taxon>Euteleostomi</taxon>
        <taxon>Mammalia</taxon>
        <taxon>Eutheria</taxon>
        <taxon>Euarchontoglires</taxon>
        <taxon>Primates</taxon>
        <taxon>Haplorrhini</taxon>
        <taxon>Platyrrhini</taxon>
        <taxon>Cebidae</taxon>
        <taxon>Callitrichinae</taxon>
        <taxon>Saguinus</taxon>
    </lineage>
</organism>
<evidence type="ECO:0000313" key="2">
    <source>
        <dbReference type="EMBL" id="KAK2087700.1"/>
    </source>
</evidence>
<feature type="compositionally biased region" description="Pro residues" evidence="1">
    <location>
        <begin position="101"/>
        <end position="123"/>
    </location>
</feature>
<proteinExistence type="predicted"/>
<keyword evidence="3" id="KW-1185">Reference proteome</keyword>
<reference evidence="2 3" key="1">
    <citation type="submission" date="2023-05" db="EMBL/GenBank/DDBJ databases">
        <title>B98-5 Cell Line De Novo Hybrid Assembly: An Optical Mapping Approach.</title>
        <authorList>
            <person name="Kananen K."/>
            <person name="Auerbach J.A."/>
            <person name="Kautto E."/>
            <person name="Blachly J.S."/>
        </authorList>
    </citation>
    <scope>NUCLEOTIDE SEQUENCE [LARGE SCALE GENOMIC DNA]</scope>
    <source>
        <strain evidence="2">B95-8</strain>
        <tissue evidence="2">Cell line</tissue>
    </source>
</reference>